<proteinExistence type="predicted"/>
<comment type="caution">
    <text evidence="2">The sequence shown here is derived from an EMBL/GenBank/DDBJ whole genome shotgun (WGS) entry which is preliminary data.</text>
</comment>
<sequence>MWKLFWNILAVVVGLYTGYRIFIWCGEHIPAFGYFPLGVIGGLAALGFGIYLIHGVELLISWIIGRLFKIQKEEDLPFN</sequence>
<organism evidence="2 3">
    <name type="scientific">Candidatus Zambryskibacteria bacterium RIFOXYC1_FULL_39_10</name>
    <dbReference type="NCBI Taxonomy" id="1802779"/>
    <lineage>
        <taxon>Bacteria</taxon>
        <taxon>Candidatus Zambryskiibacteriota</taxon>
    </lineage>
</organism>
<gene>
    <name evidence="2" type="ORF">A2431_00220</name>
</gene>
<keyword evidence="1" id="KW-0812">Transmembrane</keyword>
<keyword evidence="1" id="KW-0472">Membrane</keyword>
<feature type="transmembrane region" description="Helical" evidence="1">
    <location>
        <begin position="32"/>
        <end position="53"/>
    </location>
</feature>
<reference evidence="2 3" key="1">
    <citation type="journal article" date="2016" name="Nat. Commun.">
        <title>Thousands of microbial genomes shed light on interconnected biogeochemical processes in an aquifer system.</title>
        <authorList>
            <person name="Anantharaman K."/>
            <person name="Brown C.T."/>
            <person name="Hug L.A."/>
            <person name="Sharon I."/>
            <person name="Castelle C.J."/>
            <person name="Probst A.J."/>
            <person name="Thomas B.C."/>
            <person name="Singh A."/>
            <person name="Wilkins M.J."/>
            <person name="Karaoz U."/>
            <person name="Brodie E.L."/>
            <person name="Williams K.H."/>
            <person name="Hubbard S.S."/>
            <person name="Banfield J.F."/>
        </authorList>
    </citation>
    <scope>NUCLEOTIDE SEQUENCE [LARGE SCALE GENOMIC DNA]</scope>
</reference>
<keyword evidence="1" id="KW-1133">Transmembrane helix</keyword>
<evidence type="ECO:0000256" key="1">
    <source>
        <dbReference type="SAM" id="Phobius"/>
    </source>
</evidence>
<protein>
    <submittedName>
        <fullName evidence="2">Uncharacterized protein</fullName>
    </submittedName>
</protein>
<dbReference type="AlphaFoldDB" id="A0A1G2UZD9"/>
<dbReference type="Proteomes" id="UP000177697">
    <property type="component" value="Unassembled WGS sequence"/>
</dbReference>
<name>A0A1G2UZD9_9BACT</name>
<evidence type="ECO:0000313" key="2">
    <source>
        <dbReference type="EMBL" id="OHB14748.1"/>
    </source>
</evidence>
<dbReference type="EMBL" id="MHWW01000013">
    <property type="protein sequence ID" value="OHB14748.1"/>
    <property type="molecule type" value="Genomic_DNA"/>
</dbReference>
<evidence type="ECO:0000313" key="3">
    <source>
        <dbReference type="Proteomes" id="UP000177697"/>
    </source>
</evidence>
<feature type="transmembrane region" description="Helical" evidence="1">
    <location>
        <begin position="6"/>
        <end position="25"/>
    </location>
</feature>
<accession>A0A1G2UZD9</accession>